<dbReference type="PROSITE" id="PS50234">
    <property type="entry name" value="VWFA"/>
    <property type="match status" value="1"/>
</dbReference>
<dbReference type="InterPro" id="IPR002035">
    <property type="entry name" value="VWF_A"/>
</dbReference>
<organism evidence="2 3">
    <name type="scientific">Lepisosteus oculatus</name>
    <name type="common">Spotted gar</name>
    <dbReference type="NCBI Taxonomy" id="7918"/>
    <lineage>
        <taxon>Eukaryota</taxon>
        <taxon>Metazoa</taxon>
        <taxon>Chordata</taxon>
        <taxon>Craniata</taxon>
        <taxon>Vertebrata</taxon>
        <taxon>Euteleostomi</taxon>
        <taxon>Actinopterygii</taxon>
        <taxon>Neopterygii</taxon>
        <taxon>Holostei</taxon>
        <taxon>Semionotiformes</taxon>
        <taxon>Lepisosteidae</taxon>
        <taxon>Lepisosteus</taxon>
    </lineage>
</organism>
<dbReference type="InterPro" id="IPR036465">
    <property type="entry name" value="vWFA_dom_sf"/>
</dbReference>
<dbReference type="PANTHER" id="PTHR24020">
    <property type="entry name" value="COLLAGEN ALPHA"/>
    <property type="match status" value="1"/>
</dbReference>
<protein>
    <recommendedName>
        <fullName evidence="1">VWFA domain-containing protein</fullName>
    </recommendedName>
</protein>
<name>W5M0U0_LEPOC</name>
<dbReference type="Bgee" id="ENSLOCG00000001732">
    <property type="expression patterns" value="Expressed in larva"/>
</dbReference>
<dbReference type="EMBL" id="AHAT01012314">
    <property type="status" value="NOT_ANNOTATED_CDS"/>
    <property type="molecule type" value="Genomic_DNA"/>
</dbReference>
<evidence type="ECO:0000259" key="1">
    <source>
        <dbReference type="PROSITE" id="PS50234"/>
    </source>
</evidence>
<dbReference type="PANTHER" id="PTHR24020:SF86">
    <property type="entry name" value="COLLAGEN, TYPE VI, ALPHA 4"/>
    <property type="match status" value="1"/>
</dbReference>
<reference evidence="3" key="1">
    <citation type="submission" date="2011-12" db="EMBL/GenBank/DDBJ databases">
        <title>The Draft Genome of Lepisosteus oculatus.</title>
        <authorList>
            <consortium name="The Broad Institute Genome Assembly &amp; Analysis Group"/>
            <consortium name="Computational R&amp;D Group"/>
            <consortium name="and Sequencing Platform"/>
            <person name="Di Palma F."/>
            <person name="Alfoldi J."/>
            <person name="Johnson J."/>
            <person name="Berlin A."/>
            <person name="Gnerre S."/>
            <person name="Jaffe D."/>
            <person name="MacCallum I."/>
            <person name="Young S."/>
            <person name="Walker B.J."/>
            <person name="Lander E.S."/>
            <person name="Lindblad-Toh K."/>
        </authorList>
    </citation>
    <scope>NUCLEOTIDE SEQUENCE [LARGE SCALE GENOMIC DNA]</scope>
</reference>
<dbReference type="AlphaFoldDB" id="W5M0U0"/>
<reference evidence="2" key="3">
    <citation type="submission" date="2025-09" db="UniProtKB">
        <authorList>
            <consortium name="Ensembl"/>
        </authorList>
    </citation>
    <scope>IDENTIFICATION</scope>
</reference>
<evidence type="ECO:0000313" key="2">
    <source>
        <dbReference type="Ensembl" id="ENSLOCP00000001997.1"/>
    </source>
</evidence>
<dbReference type="InterPro" id="IPR050525">
    <property type="entry name" value="ECM_Assembly_Org"/>
</dbReference>
<dbReference type="Ensembl" id="ENSLOCT00000002002.1">
    <property type="protein sequence ID" value="ENSLOCP00000001997.1"/>
    <property type="gene ID" value="ENSLOCG00000001732.1"/>
</dbReference>
<dbReference type="PRINTS" id="PR00453">
    <property type="entry name" value="VWFADOMAIN"/>
</dbReference>
<dbReference type="eggNOG" id="KOG3544">
    <property type="taxonomic scope" value="Eukaryota"/>
</dbReference>
<accession>W5M0U0</accession>
<evidence type="ECO:0000313" key="3">
    <source>
        <dbReference type="Proteomes" id="UP000018468"/>
    </source>
</evidence>
<reference evidence="2" key="2">
    <citation type="submission" date="2025-08" db="UniProtKB">
        <authorList>
            <consortium name="Ensembl"/>
        </authorList>
    </citation>
    <scope>IDENTIFICATION</scope>
</reference>
<dbReference type="GeneTree" id="ENSGT00940000155619"/>
<dbReference type="SUPFAM" id="SSF53300">
    <property type="entry name" value="vWA-like"/>
    <property type="match status" value="1"/>
</dbReference>
<proteinExistence type="predicted"/>
<dbReference type="STRING" id="7918.ENSLOCP00000001997"/>
<sequence length="126" mass="13894">FPQVFFFASCLHLFNTQDTACKSATVADIVFVVDESTSIGTQNVQLVQSFVSKIIEGLDVGLNKVRTGVVMYSDAPRAEVYLNSFREKAEVLRYIKTLPYRGGGTNTGAALDFARQNMFVQGRGSR</sequence>
<dbReference type="Proteomes" id="UP000018468">
    <property type="component" value="Linkage group LG11"/>
</dbReference>
<dbReference type="InParanoid" id="W5M0U0"/>
<dbReference type="Pfam" id="PF00092">
    <property type="entry name" value="VWA"/>
    <property type="match status" value="1"/>
</dbReference>
<keyword evidence="3" id="KW-1185">Reference proteome</keyword>
<dbReference type="HOGENOM" id="CLU_1986628_0_0_1"/>
<dbReference type="Gene3D" id="3.40.50.410">
    <property type="entry name" value="von Willebrand factor, type A domain"/>
    <property type="match status" value="1"/>
</dbReference>
<feature type="domain" description="VWFA" evidence="1">
    <location>
        <begin position="28"/>
        <end position="126"/>
    </location>
</feature>
<dbReference type="OMA" id="DTACKSA"/>